<reference evidence="1 2" key="1">
    <citation type="submission" date="2019-07" db="EMBL/GenBank/DDBJ databases">
        <title>Shewanella sp. YLB-06 whole genomic sequence.</title>
        <authorList>
            <person name="Yu L."/>
        </authorList>
    </citation>
    <scope>NUCLEOTIDE SEQUENCE [LARGE SCALE GENOMIC DNA]</scope>
    <source>
        <strain evidence="1 2">YLB-06</strain>
    </source>
</reference>
<evidence type="ECO:0000313" key="1">
    <source>
        <dbReference type="EMBL" id="QDO83736.1"/>
    </source>
</evidence>
<gene>
    <name evidence="1" type="ORF">FM037_11450</name>
</gene>
<dbReference type="Proteomes" id="UP000315947">
    <property type="component" value="Chromosome"/>
</dbReference>
<keyword evidence="2" id="KW-1185">Reference proteome</keyword>
<dbReference type="EMBL" id="CP041614">
    <property type="protein sequence ID" value="QDO83736.1"/>
    <property type="molecule type" value="Genomic_DNA"/>
</dbReference>
<dbReference type="Pfam" id="PF22098">
    <property type="entry name" value="DUF6942"/>
    <property type="match status" value="1"/>
</dbReference>
<proteinExistence type="predicted"/>
<name>A0ABX5X384_9GAMM</name>
<evidence type="ECO:0000313" key="2">
    <source>
        <dbReference type="Proteomes" id="UP000315947"/>
    </source>
</evidence>
<accession>A0ABX5X384</accession>
<sequence>MAEQIMSKPVSTMHIGNAEAKTCYYLPNAPTLPQDWSYRQEDALAILIALNGNHWRKILTIMAKLSAPDADWKNYRDTQLLKRDEQILIGASNLLSTAERHIIVGAVSAAKLSINSANTLFNSLDEQNRLHADGLGVFISPYLDYRQFPNSLIEQLKPYLHE</sequence>
<organism evidence="1 2">
    <name type="scientific">Shewanella psychropiezotolerans</name>
    <dbReference type="NCBI Taxonomy" id="2593655"/>
    <lineage>
        <taxon>Bacteria</taxon>
        <taxon>Pseudomonadati</taxon>
        <taxon>Pseudomonadota</taxon>
        <taxon>Gammaproteobacteria</taxon>
        <taxon>Alteromonadales</taxon>
        <taxon>Shewanellaceae</taxon>
        <taxon>Shewanella</taxon>
    </lineage>
</organism>
<protein>
    <submittedName>
        <fullName evidence="1">Uncharacterized protein</fullName>
    </submittedName>
</protein>
<dbReference type="InterPro" id="IPR054222">
    <property type="entry name" value="DUF6942"/>
</dbReference>